<keyword evidence="1" id="KW-0732">Signal</keyword>
<proteinExistence type="predicted"/>
<organism evidence="2 3">
    <name type="scientific">Mycetocola zhadangensis</name>
    <dbReference type="NCBI Taxonomy" id="1164595"/>
    <lineage>
        <taxon>Bacteria</taxon>
        <taxon>Bacillati</taxon>
        <taxon>Actinomycetota</taxon>
        <taxon>Actinomycetes</taxon>
        <taxon>Micrococcales</taxon>
        <taxon>Microbacteriaceae</taxon>
        <taxon>Mycetocola</taxon>
    </lineage>
</organism>
<feature type="chain" id="PRO_5039180890" evidence="1">
    <location>
        <begin position="32"/>
        <end position="186"/>
    </location>
</feature>
<name>A0A3L7J1Y6_9MICO</name>
<protein>
    <submittedName>
        <fullName evidence="2">Alternate-type signal peptide domain-containing protein</fullName>
    </submittedName>
</protein>
<keyword evidence="3" id="KW-1185">Reference proteome</keyword>
<feature type="signal peptide" evidence="1">
    <location>
        <begin position="1"/>
        <end position="31"/>
    </location>
</feature>
<dbReference type="InterPro" id="IPR023833">
    <property type="entry name" value="Signal_pept_SipW-depend-type"/>
</dbReference>
<dbReference type="AlphaFoldDB" id="A0A3L7J1Y6"/>
<gene>
    <name evidence="2" type="ORF">D9V28_09820</name>
</gene>
<evidence type="ECO:0000313" key="3">
    <source>
        <dbReference type="Proteomes" id="UP000282460"/>
    </source>
</evidence>
<dbReference type="EMBL" id="RCWJ01000002">
    <property type="protein sequence ID" value="RLQ84474.1"/>
    <property type="molecule type" value="Genomic_DNA"/>
</dbReference>
<evidence type="ECO:0000313" key="2">
    <source>
        <dbReference type="EMBL" id="RLQ84474.1"/>
    </source>
</evidence>
<comment type="caution">
    <text evidence="2">The sequence shown here is derived from an EMBL/GenBank/DDBJ whole genome shotgun (WGS) entry which is preliminary data.</text>
</comment>
<evidence type="ECO:0000256" key="1">
    <source>
        <dbReference type="SAM" id="SignalP"/>
    </source>
</evidence>
<dbReference type="InterPro" id="IPR024006">
    <property type="entry name" value="Alt_signal_exp_actinobact"/>
</dbReference>
<sequence length="186" mass="18863">MKKFNMKKTTTAAIAATVGAVLLLGGAGTLAYWSDTDSTTSQVINSGKLDLGTVGNDWKLQQTAQGKSTASIAFSATTPIVPGDVVTNTATVPVVLQGTNNKATLKVEAPALTGALAGLPVTVLIDGVATTTADFTTTANPKVTIKVTFPFGDSADALDDVTELKTATVTAKYTLTQVAAGTTVTP</sequence>
<accession>A0A3L7J1Y6</accession>
<dbReference type="NCBIfam" id="TIGR04088">
    <property type="entry name" value="cognate_SipW"/>
    <property type="match status" value="1"/>
</dbReference>
<dbReference type="Proteomes" id="UP000282460">
    <property type="component" value="Unassembled WGS sequence"/>
</dbReference>
<dbReference type="NCBIfam" id="TIGR04089">
    <property type="entry name" value="exp_by_SipW_III"/>
    <property type="match status" value="1"/>
</dbReference>
<reference evidence="2 3" key="1">
    <citation type="submission" date="2018-10" db="EMBL/GenBank/DDBJ databases">
        <authorList>
            <person name="Li J."/>
        </authorList>
    </citation>
    <scope>NUCLEOTIDE SEQUENCE [LARGE SCALE GENOMIC DNA]</scope>
    <source>
        <strain evidence="2 3">ZD1-4</strain>
    </source>
</reference>